<evidence type="ECO:0000313" key="6">
    <source>
        <dbReference type="Proteomes" id="UP001300604"/>
    </source>
</evidence>
<keyword evidence="6" id="KW-1185">Reference proteome</keyword>
<dbReference type="InterPro" id="IPR020449">
    <property type="entry name" value="Tscrpt_reg_AraC-type_HTH"/>
</dbReference>
<reference evidence="5 6" key="2">
    <citation type="submission" date="2024-06" db="EMBL/GenBank/DDBJ databases">
        <title>Caproicibacterium argilliputei sp. nov, a novel caproic acid producing anaerobic bacterium isolated from pit mud.</title>
        <authorList>
            <person name="Xia S."/>
        </authorList>
    </citation>
    <scope>NUCLEOTIDE SEQUENCE [LARGE SCALE GENOMIC DNA]</scope>
    <source>
        <strain evidence="5 6">ZCY20-5</strain>
    </source>
</reference>
<dbReference type="InterPro" id="IPR037923">
    <property type="entry name" value="HTH-like"/>
</dbReference>
<dbReference type="Proteomes" id="UP001300604">
    <property type="component" value="Chromosome"/>
</dbReference>
<feature type="domain" description="HTH araC/xylS-type" evidence="4">
    <location>
        <begin position="177"/>
        <end position="275"/>
    </location>
</feature>
<proteinExistence type="predicted"/>
<accession>A0AA97H1L0</accession>
<dbReference type="InterPro" id="IPR018060">
    <property type="entry name" value="HTH_AraC"/>
</dbReference>
<evidence type="ECO:0000313" key="5">
    <source>
        <dbReference type="EMBL" id="WOC31830.1"/>
    </source>
</evidence>
<evidence type="ECO:0000256" key="3">
    <source>
        <dbReference type="ARBA" id="ARBA00023163"/>
    </source>
</evidence>
<dbReference type="Pfam" id="PF02311">
    <property type="entry name" value="AraC_binding"/>
    <property type="match status" value="1"/>
</dbReference>
<dbReference type="InterPro" id="IPR018062">
    <property type="entry name" value="HTH_AraC-typ_CS"/>
</dbReference>
<organism evidence="5 6">
    <name type="scientific">Caproicibacterium argilliputei</name>
    <dbReference type="NCBI Taxonomy" id="3030016"/>
    <lineage>
        <taxon>Bacteria</taxon>
        <taxon>Bacillati</taxon>
        <taxon>Bacillota</taxon>
        <taxon>Clostridia</taxon>
        <taxon>Eubacteriales</taxon>
        <taxon>Oscillospiraceae</taxon>
        <taxon>Caproicibacterium</taxon>
    </lineage>
</organism>
<keyword evidence="3" id="KW-0804">Transcription</keyword>
<gene>
    <name evidence="5" type="ORF">PXC00_11625</name>
</gene>
<dbReference type="PROSITE" id="PS00041">
    <property type="entry name" value="HTH_ARAC_FAMILY_1"/>
    <property type="match status" value="1"/>
</dbReference>
<dbReference type="InterPro" id="IPR009057">
    <property type="entry name" value="Homeodomain-like_sf"/>
</dbReference>
<dbReference type="SMART" id="SM00342">
    <property type="entry name" value="HTH_ARAC"/>
    <property type="match status" value="1"/>
</dbReference>
<dbReference type="PANTHER" id="PTHR43280">
    <property type="entry name" value="ARAC-FAMILY TRANSCRIPTIONAL REGULATOR"/>
    <property type="match status" value="1"/>
</dbReference>
<keyword evidence="2" id="KW-0238">DNA-binding</keyword>
<dbReference type="PRINTS" id="PR00032">
    <property type="entry name" value="HTHARAC"/>
</dbReference>
<dbReference type="EMBL" id="CP135996">
    <property type="protein sequence ID" value="WOC31830.1"/>
    <property type="molecule type" value="Genomic_DNA"/>
</dbReference>
<dbReference type="SUPFAM" id="SSF46689">
    <property type="entry name" value="Homeodomain-like"/>
    <property type="match status" value="2"/>
</dbReference>
<evidence type="ECO:0000256" key="1">
    <source>
        <dbReference type="ARBA" id="ARBA00023015"/>
    </source>
</evidence>
<reference evidence="6" key="1">
    <citation type="submission" date="2024-06" db="EMBL/GenBank/DDBJ databases">
        <title>Caproicibacterium argilliputei sp. nov, a novel caproic acid producing anaerobic bacterium isolated from pit mud.</title>
        <authorList>
            <person name="Zeng C."/>
        </authorList>
    </citation>
    <scope>NUCLEOTIDE SEQUENCE [LARGE SCALE GENOMIC DNA]</scope>
    <source>
        <strain evidence="6">ZCY20-5</strain>
    </source>
</reference>
<dbReference type="GO" id="GO:0043565">
    <property type="term" value="F:sequence-specific DNA binding"/>
    <property type="evidence" value="ECO:0007669"/>
    <property type="project" value="InterPro"/>
</dbReference>
<dbReference type="PANTHER" id="PTHR43280:SF31">
    <property type="entry name" value="TRANSCRIPTIONAL REGULATORY PROTEIN"/>
    <property type="match status" value="1"/>
</dbReference>
<keyword evidence="1" id="KW-0805">Transcription regulation</keyword>
<sequence>MIYYMVPLNKPLQYHMTGKFQAPSADWQHFHRRLTDYELIVVTQGTAYLQLEDRQYAVGEGAFLLCAPFQRQFGFKSSLCAFYWLHFSCAEPVQTVTTDAFPEAPTDNTVCIPLTGRAENPDKLIVLMKHLQDDARSYGNPLQNSYLCSSVLCELHCQFAESTRTAALTRRQKQIFYDIQDYVKWHSSTDLRVSAIAAHFGYNRRYLSALFHSAAGISLKAYITQQKLEEAKYLLCDTNNTVAEIAAKLGYKDCRTFLRAFKQDTGLTPSQYRNAYAKRLLFYR</sequence>
<dbReference type="AlphaFoldDB" id="A0AA97H1L0"/>
<dbReference type="Gene3D" id="1.10.10.60">
    <property type="entry name" value="Homeodomain-like"/>
    <property type="match status" value="2"/>
</dbReference>
<dbReference type="Pfam" id="PF12833">
    <property type="entry name" value="HTH_18"/>
    <property type="match status" value="1"/>
</dbReference>
<dbReference type="SUPFAM" id="SSF51215">
    <property type="entry name" value="Regulatory protein AraC"/>
    <property type="match status" value="1"/>
</dbReference>
<reference evidence="6" key="3">
    <citation type="submission" date="2024-06" db="EMBL/GenBank/DDBJ databases">
        <authorList>
            <person name="Zeng C."/>
        </authorList>
    </citation>
    <scope>NUCLEOTIDE SEQUENCE [LARGE SCALE GENOMIC DNA]</scope>
    <source>
        <strain evidence="6">ZCY20-5</strain>
    </source>
</reference>
<dbReference type="RefSeq" id="WP_316934984.1">
    <property type="nucleotide sequence ID" value="NZ_CP135996.1"/>
</dbReference>
<dbReference type="PROSITE" id="PS01124">
    <property type="entry name" value="HTH_ARAC_FAMILY_2"/>
    <property type="match status" value="1"/>
</dbReference>
<protein>
    <submittedName>
        <fullName evidence="5">AraC family transcriptional regulator</fullName>
    </submittedName>
</protein>
<dbReference type="InterPro" id="IPR003313">
    <property type="entry name" value="AraC-bd"/>
</dbReference>
<name>A0AA97H1L0_9FIRM</name>
<dbReference type="GO" id="GO:0003700">
    <property type="term" value="F:DNA-binding transcription factor activity"/>
    <property type="evidence" value="ECO:0007669"/>
    <property type="project" value="InterPro"/>
</dbReference>
<evidence type="ECO:0000259" key="4">
    <source>
        <dbReference type="PROSITE" id="PS01124"/>
    </source>
</evidence>
<evidence type="ECO:0000256" key="2">
    <source>
        <dbReference type="ARBA" id="ARBA00023125"/>
    </source>
</evidence>
<dbReference type="KEGG" id="carl:PXC00_11625"/>